<organism evidence="2 3">
    <name type="scientific">Ancylostoma caninum</name>
    <name type="common">Dog hookworm</name>
    <dbReference type="NCBI Taxonomy" id="29170"/>
    <lineage>
        <taxon>Eukaryota</taxon>
        <taxon>Metazoa</taxon>
        <taxon>Ecdysozoa</taxon>
        <taxon>Nematoda</taxon>
        <taxon>Chromadorea</taxon>
        <taxon>Rhabditida</taxon>
        <taxon>Rhabditina</taxon>
        <taxon>Rhabditomorpha</taxon>
        <taxon>Strongyloidea</taxon>
        <taxon>Ancylostomatidae</taxon>
        <taxon>Ancylostomatinae</taxon>
        <taxon>Ancylostoma</taxon>
    </lineage>
</organism>
<comment type="caution">
    <text evidence="2">The sequence shown here is derived from an EMBL/GenBank/DDBJ whole genome shotgun (WGS) entry which is preliminary data.</text>
</comment>
<evidence type="ECO:0000313" key="3">
    <source>
        <dbReference type="Proteomes" id="UP000252519"/>
    </source>
</evidence>
<evidence type="ECO:0000313" key="2">
    <source>
        <dbReference type="EMBL" id="RCN30050.1"/>
    </source>
</evidence>
<keyword evidence="1" id="KW-0812">Transmembrane</keyword>
<name>A0A368FGQ7_ANCCA</name>
<dbReference type="Proteomes" id="UP000252519">
    <property type="component" value="Unassembled WGS sequence"/>
</dbReference>
<feature type="transmembrane region" description="Helical" evidence="1">
    <location>
        <begin position="28"/>
        <end position="53"/>
    </location>
</feature>
<dbReference type="OrthoDB" id="5874654at2759"/>
<dbReference type="EMBL" id="JOJR01001681">
    <property type="protein sequence ID" value="RCN30050.1"/>
    <property type="molecule type" value="Genomic_DNA"/>
</dbReference>
<keyword evidence="1" id="KW-1133">Transmembrane helix</keyword>
<gene>
    <name evidence="2" type="ORF">ANCCAN_24184</name>
</gene>
<sequence length="56" mass="6438">MLFNTILHHFGGIRETSQKYEVIWRIKVFMFVTGLILSLSTGVSYPLFLAYCIPQG</sequence>
<evidence type="ECO:0000256" key="1">
    <source>
        <dbReference type="SAM" id="Phobius"/>
    </source>
</evidence>
<dbReference type="STRING" id="29170.A0A368FGQ7"/>
<proteinExistence type="predicted"/>
<keyword evidence="3" id="KW-1185">Reference proteome</keyword>
<dbReference type="AlphaFoldDB" id="A0A368FGQ7"/>
<reference evidence="2 3" key="1">
    <citation type="submission" date="2014-10" db="EMBL/GenBank/DDBJ databases">
        <title>Draft genome of the hookworm Ancylostoma caninum.</title>
        <authorList>
            <person name="Mitreva M."/>
        </authorList>
    </citation>
    <scope>NUCLEOTIDE SEQUENCE [LARGE SCALE GENOMIC DNA]</scope>
    <source>
        <strain evidence="2 3">Baltimore</strain>
    </source>
</reference>
<accession>A0A368FGQ7</accession>
<protein>
    <submittedName>
        <fullName evidence="2">Uncharacterized protein</fullName>
    </submittedName>
</protein>
<keyword evidence="1" id="KW-0472">Membrane</keyword>